<keyword evidence="1 3" id="KW-0808">Transferase</keyword>
<evidence type="ECO:0000313" key="3">
    <source>
        <dbReference type="EMBL" id="AKB55017.1"/>
    </source>
</evidence>
<feature type="domain" description="Methyltransferase" evidence="2">
    <location>
        <begin position="46"/>
        <end position="140"/>
    </location>
</feature>
<dbReference type="Gene3D" id="6.10.140.280">
    <property type="match status" value="1"/>
</dbReference>
<dbReference type="RefSeq" id="WP_080941438.1">
    <property type="nucleotide sequence ID" value="NZ_CP009528.1"/>
</dbReference>
<dbReference type="HOGENOM" id="CLU_081790_1_0_2"/>
<gene>
    <name evidence="3" type="ORF">MSBRM_2019</name>
</gene>
<dbReference type="PANTHER" id="PTHR43861">
    <property type="entry name" value="TRANS-ACONITATE 2-METHYLTRANSFERASE-RELATED"/>
    <property type="match status" value="1"/>
</dbReference>
<reference evidence="3 4" key="1">
    <citation type="submission" date="2014-07" db="EMBL/GenBank/DDBJ databases">
        <title>Methanogenic archaea and the global carbon cycle.</title>
        <authorList>
            <person name="Henriksen J.R."/>
            <person name="Luke J."/>
            <person name="Reinhart S."/>
            <person name="Benedict M.N."/>
            <person name="Youngblut N.D."/>
            <person name="Metcalf M.E."/>
            <person name="Whitaker R.J."/>
            <person name="Metcalf W.W."/>
        </authorList>
    </citation>
    <scope>NUCLEOTIDE SEQUENCE [LARGE SCALE GENOMIC DNA]</scope>
    <source>
        <strain evidence="3 4">MS</strain>
    </source>
</reference>
<dbReference type="InterPro" id="IPR029063">
    <property type="entry name" value="SAM-dependent_MTases_sf"/>
</dbReference>
<accession>A0A0E3QWD9</accession>
<dbReference type="Pfam" id="PF13649">
    <property type="entry name" value="Methyltransf_25"/>
    <property type="match status" value="1"/>
</dbReference>
<dbReference type="SUPFAM" id="SSF53335">
    <property type="entry name" value="S-adenosyl-L-methionine-dependent methyltransferases"/>
    <property type="match status" value="1"/>
</dbReference>
<dbReference type="EMBL" id="CP009528">
    <property type="protein sequence ID" value="AKB55017.1"/>
    <property type="molecule type" value="Genomic_DNA"/>
</dbReference>
<organism evidence="3 4">
    <name type="scientific">Methanosarcina barkeri MS</name>
    <dbReference type="NCBI Taxonomy" id="1434108"/>
    <lineage>
        <taxon>Archaea</taxon>
        <taxon>Methanobacteriati</taxon>
        <taxon>Methanobacteriota</taxon>
        <taxon>Stenosarchaea group</taxon>
        <taxon>Methanomicrobia</taxon>
        <taxon>Methanosarcinales</taxon>
        <taxon>Methanosarcinaceae</taxon>
        <taxon>Methanosarcina</taxon>
    </lineage>
</organism>
<protein>
    <submittedName>
        <fullName evidence="3">Methyltransferase</fullName>
    </submittedName>
</protein>
<dbReference type="GO" id="GO:0008168">
    <property type="term" value="F:methyltransferase activity"/>
    <property type="evidence" value="ECO:0007669"/>
    <property type="project" value="UniProtKB-KW"/>
</dbReference>
<dbReference type="PATRIC" id="fig|1434108.4.peg.2575"/>
<evidence type="ECO:0000313" key="4">
    <source>
        <dbReference type="Proteomes" id="UP000033033"/>
    </source>
</evidence>
<keyword evidence="4" id="KW-1185">Reference proteome</keyword>
<sequence>MSEIQKKFDEISKKYDQQRKKFIPCFDDFYRVSVSMASVNMENPKILDIGAGTGLLSAFLMERYPDASFTLIDISEKMLDVAKDRFKGNSNVKYIVADYSKYSFVEKYDMVVSALSIHHLEDEEKQKLYKKSYSLLEQNGIIINADQVHGETSFIETLNKKIWKHYVENSGLSEEEILAGYERTKLDKDSTLDQQINWLKEAGFFDVSCIYKFYQFAVMFGRKYIVSGLS</sequence>
<dbReference type="InterPro" id="IPR041698">
    <property type="entry name" value="Methyltransf_25"/>
</dbReference>
<keyword evidence="3" id="KW-0489">Methyltransferase</keyword>
<name>A0A0E3QWD9_METBA</name>
<evidence type="ECO:0000259" key="2">
    <source>
        <dbReference type="Pfam" id="PF13649"/>
    </source>
</evidence>
<dbReference type="AlphaFoldDB" id="A0A0E3QWD9"/>
<dbReference type="CDD" id="cd02440">
    <property type="entry name" value="AdoMet_MTases"/>
    <property type="match status" value="1"/>
</dbReference>
<evidence type="ECO:0000256" key="1">
    <source>
        <dbReference type="ARBA" id="ARBA00022679"/>
    </source>
</evidence>
<dbReference type="KEGG" id="mby:MSBRM_2019"/>
<dbReference type="STRING" id="1434108.MSBRM_2019"/>
<dbReference type="Proteomes" id="UP000033033">
    <property type="component" value="Chromosome"/>
</dbReference>
<proteinExistence type="predicted"/>
<dbReference type="Gene3D" id="3.40.50.150">
    <property type="entry name" value="Vaccinia Virus protein VP39"/>
    <property type="match status" value="1"/>
</dbReference>
<dbReference type="GO" id="GO:0032259">
    <property type="term" value="P:methylation"/>
    <property type="evidence" value="ECO:0007669"/>
    <property type="project" value="UniProtKB-KW"/>
</dbReference>
<dbReference type="GeneID" id="24845281"/>